<sequence>MRVSTINRKTTETEISITLNLDGHGICNVDSGIGFFDHMLVLFCKHGNFDINLTCSGDLQVDNHHTIEDIGIVMGTAFNKALGTKIGIKRYGTFYCPMDEALSRICVDLSGRNYLVYDVTLLRDMVGELETDSLREFFYAFASNSQINLHINNLYGENTHHIVESIFKGLGRALREATEIIDINGEIPSTKGIL</sequence>
<evidence type="ECO:0000256" key="6">
    <source>
        <dbReference type="HAMAP-Rule" id="MF_00076"/>
    </source>
</evidence>
<dbReference type="NCBIfam" id="NF002114">
    <property type="entry name" value="PRK00951.2-4"/>
    <property type="match status" value="1"/>
</dbReference>
<dbReference type="NCBIfam" id="NF002111">
    <property type="entry name" value="PRK00951.2-1"/>
    <property type="match status" value="1"/>
</dbReference>
<keyword evidence="6" id="KW-0963">Cytoplasm</keyword>
<keyword evidence="9" id="KW-1185">Reference proteome</keyword>
<dbReference type="GO" id="GO:0005737">
    <property type="term" value="C:cytoplasm"/>
    <property type="evidence" value="ECO:0007669"/>
    <property type="project" value="UniProtKB-SubCell"/>
</dbReference>
<proteinExistence type="inferred from homology"/>
<keyword evidence="3 6" id="KW-0028">Amino-acid biosynthesis</keyword>
<dbReference type="SUPFAM" id="SSF54211">
    <property type="entry name" value="Ribosomal protein S5 domain 2-like"/>
    <property type="match status" value="2"/>
</dbReference>
<evidence type="ECO:0000313" key="9">
    <source>
        <dbReference type="Proteomes" id="UP000440004"/>
    </source>
</evidence>
<evidence type="ECO:0000313" key="8">
    <source>
        <dbReference type="EMBL" id="MPW25357.1"/>
    </source>
</evidence>
<dbReference type="EMBL" id="WHNX01000007">
    <property type="protein sequence ID" value="MPW25357.1"/>
    <property type="molecule type" value="Genomic_DNA"/>
</dbReference>
<dbReference type="FunFam" id="3.30.230.40:FF:000003">
    <property type="entry name" value="Imidazoleglycerol-phosphate dehydratase HisB"/>
    <property type="match status" value="1"/>
</dbReference>
<comment type="pathway">
    <text evidence="1 6 7">Amino-acid biosynthesis; L-histidine biosynthesis; L-histidine from 5-phospho-alpha-D-ribose 1-diphosphate: step 6/9.</text>
</comment>
<evidence type="ECO:0000256" key="1">
    <source>
        <dbReference type="ARBA" id="ARBA00005047"/>
    </source>
</evidence>
<dbReference type="Gene3D" id="3.30.230.40">
    <property type="entry name" value="Imidazole glycerol phosphate dehydratase, domain 1"/>
    <property type="match status" value="2"/>
</dbReference>
<dbReference type="FunFam" id="3.30.230.40:FF:000001">
    <property type="entry name" value="Imidazoleglycerol-phosphate dehydratase HisB"/>
    <property type="match status" value="1"/>
</dbReference>
<dbReference type="AlphaFoldDB" id="A0A6A7K817"/>
<protein>
    <recommendedName>
        <fullName evidence="2 6">Imidazoleglycerol-phosphate dehydratase</fullName>
        <shortName evidence="6">IGPD</shortName>
        <ecNumber evidence="6 7">4.2.1.19</ecNumber>
    </recommendedName>
</protein>
<evidence type="ECO:0000256" key="3">
    <source>
        <dbReference type="ARBA" id="ARBA00022605"/>
    </source>
</evidence>
<keyword evidence="4 6" id="KW-0368">Histidine biosynthesis</keyword>
<accession>A0A6A7K817</accession>
<comment type="similarity">
    <text evidence="6 7">Belongs to the imidazoleglycerol-phosphate dehydratase family.</text>
</comment>
<keyword evidence="5 6" id="KW-0456">Lyase</keyword>
<dbReference type="PROSITE" id="PS00954">
    <property type="entry name" value="IGP_DEHYDRATASE_1"/>
    <property type="match status" value="1"/>
</dbReference>
<dbReference type="InterPro" id="IPR038494">
    <property type="entry name" value="IGPD_sf"/>
</dbReference>
<gene>
    <name evidence="6 8" type="primary">hisB</name>
    <name evidence="8" type="ORF">GC105_06110</name>
</gene>
<dbReference type="EC" id="4.2.1.19" evidence="6 7"/>
<evidence type="ECO:0000256" key="4">
    <source>
        <dbReference type="ARBA" id="ARBA00023102"/>
    </source>
</evidence>
<dbReference type="GO" id="GO:0004424">
    <property type="term" value="F:imidazoleglycerol-phosphate dehydratase activity"/>
    <property type="evidence" value="ECO:0007669"/>
    <property type="project" value="UniProtKB-UniRule"/>
</dbReference>
<evidence type="ECO:0000256" key="7">
    <source>
        <dbReference type="RuleBase" id="RU000599"/>
    </source>
</evidence>
<dbReference type="HAMAP" id="MF_00076">
    <property type="entry name" value="HisB"/>
    <property type="match status" value="1"/>
</dbReference>
<dbReference type="UniPathway" id="UPA00031">
    <property type="reaction ID" value="UER00011"/>
</dbReference>
<comment type="catalytic activity">
    <reaction evidence="6 7">
        <text>D-erythro-1-(imidazol-4-yl)glycerol 3-phosphate = 3-(imidazol-4-yl)-2-oxopropyl phosphate + H2O</text>
        <dbReference type="Rhea" id="RHEA:11040"/>
        <dbReference type="ChEBI" id="CHEBI:15377"/>
        <dbReference type="ChEBI" id="CHEBI:57766"/>
        <dbReference type="ChEBI" id="CHEBI:58278"/>
        <dbReference type="EC" id="4.2.1.19"/>
    </reaction>
</comment>
<dbReference type="InterPro" id="IPR000807">
    <property type="entry name" value="ImidazoleglycerolP_deHydtase"/>
</dbReference>
<dbReference type="Pfam" id="PF00475">
    <property type="entry name" value="IGPD"/>
    <property type="match status" value="1"/>
</dbReference>
<organism evidence="8 9">
    <name type="scientific">Alkalibaculum sporogenes</name>
    <dbReference type="NCBI Taxonomy" id="2655001"/>
    <lineage>
        <taxon>Bacteria</taxon>
        <taxon>Bacillati</taxon>
        <taxon>Bacillota</taxon>
        <taxon>Clostridia</taxon>
        <taxon>Eubacteriales</taxon>
        <taxon>Eubacteriaceae</taxon>
        <taxon>Alkalibaculum</taxon>
    </lineage>
</organism>
<dbReference type="InterPro" id="IPR020565">
    <property type="entry name" value="ImidazoleglycerP_deHydtase_CS"/>
</dbReference>
<evidence type="ECO:0000256" key="5">
    <source>
        <dbReference type="ARBA" id="ARBA00023239"/>
    </source>
</evidence>
<evidence type="ECO:0000256" key="2">
    <source>
        <dbReference type="ARBA" id="ARBA00016664"/>
    </source>
</evidence>
<comment type="caution">
    <text evidence="8">The sequence shown here is derived from an EMBL/GenBank/DDBJ whole genome shotgun (WGS) entry which is preliminary data.</text>
</comment>
<dbReference type="PANTHER" id="PTHR23133:SF2">
    <property type="entry name" value="IMIDAZOLEGLYCEROL-PHOSPHATE DEHYDRATASE"/>
    <property type="match status" value="1"/>
</dbReference>
<dbReference type="Proteomes" id="UP000440004">
    <property type="component" value="Unassembled WGS sequence"/>
</dbReference>
<dbReference type="PROSITE" id="PS00955">
    <property type="entry name" value="IGP_DEHYDRATASE_2"/>
    <property type="match status" value="1"/>
</dbReference>
<reference evidence="8 9" key="1">
    <citation type="submission" date="2019-10" db="EMBL/GenBank/DDBJ databases">
        <title>Alkalibaculum tamaniensis sp.nov., a new alkaliphilic acetogen, isolated on methoxylated aromatics from a mud volcano.</title>
        <authorList>
            <person name="Khomyakova M.A."/>
            <person name="Merkel A.Y."/>
            <person name="Bonch-Osmolovskaya E.A."/>
            <person name="Slobodkin A.I."/>
        </authorList>
    </citation>
    <scope>NUCLEOTIDE SEQUENCE [LARGE SCALE GENOMIC DNA]</scope>
    <source>
        <strain evidence="8 9">M08DMB</strain>
    </source>
</reference>
<comment type="subcellular location">
    <subcellularLocation>
        <location evidence="6 7">Cytoplasm</location>
    </subcellularLocation>
</comment>
<dbReference type="GO" id="GO:0000105">
    <property type="term" value="P:L-histidine biosynthetic process"/>
    <property type="evidence" value="ECO:0007669"/>
    <property type="project" value="UniProtKB-UniRule"/>
</dbReference>
<dbReference type="InterPro" id="IPR020568">
    <property type="entry name" value="Ribosomal_Su5_D2-typ_SF"/>
</dbReference>
<dbReference type="CDD" id="cd07914">
    <property type="entry name" value="IGPD"/>
    <property type="match status" value="1"/>
</dbReference>
<dbReference type="PANTHER" id="PTHR23133">
    <property type="entry name" value="IMIDAZOLEGLYCEROL-PHOSPHATE DEHYDRATASE HIS7"/>
    <property type="match status" value="1"/>
</dbReference>
<name>A0A6A7K817_9FIRM</name>